<reference evidence="1" key="2">
    <citation type="submission" date="2023-06" db="EMBL/GenBank/DDBJ databases">
        <authorList>
            <consortium name="Lawrence Berkeley National Laboratory"/>
            <person name="Haridas S."/>
            <person name="Hensen N."/>
            <person name="Bonometti L."/>
            <person name="Westerberg I."/>
            <person name="Brannstrom I.O."/>
            <person name="Guillou S."/>
            <person name="Cros-Aarteil S."/>
            <person name="Calhoun S."/>
            <person name="Kuo A."/>
            <person name="Mondo S."/>
            <person name="Pangilinan J."/>
            <person name="Riley R."/>
            <person name="LaButti K."/>
            <person name="Andreopoulos B."/>
            <person name="Lipzen A."/>
            <person name="Chen C."/>
            <person name="Yanf M."/>
            <person name="Daum C."/>
            <person name="Ng V."/>
            <person name="Clum A."/>
            <person name="Steindorff A."/>
            <person name="Ohm R."/>
            <person name="Martin F."/>
            <person name="Silar P."/>
            <person name="Natvig D."/>
            <person name="Lalanne C."/>
            <person name="Gautier V."/>
            <person name="Ament-velasquez S.L."/>
            <person name="Kruys A."/>
            <person name="Hutchinson M.I."/>
            <person name="Powell A.J."/>
            <person name="Barry K."/>
            <person name="Miller A.N."/>
            <person name="Grigoriev I.V."/>
            <person name="Debuchy R."/>
            <person name="Gladieux P."/>
            <person name="Thoren M.H."/>
            <person name="Johannesson H."/>
        </authorList>
    </citation>
    <scope>NUCLEOTIDE SEQUENCE</scope>
    <source>
        <strain evidence="1">CBS 232.78</strain>
    </source>
</reference>
<sequence>MKLINVITLSTEEFIDNNNIDTNYIDKTSSAELSKAINSMFAWYRASKVCYVYLADVIADDVKNIMPALRMSRWFTRGWTLQELLPPENVVFSSRDWVRLGATIELAKEISTVTGIHQRYLQNSDPIFLASVAERMSWMSNREEIIKISDDQAIFFWGFVSSDVVPPTGQSILAPHRVAFSYGRGFVPRYVDDAAIEPYAITNASLSISLPILYTCEGICAILDVAWDEEMEIDEKIGLPGV</sequence>
<keyword evidence="2" id="KW-1185">Reference proteome</keyword>
<evidence type="ECO:0000313" key="2">
    <source>
        <dbReference type="Proteomes" id="UP001285441"/>
    </source>
</evidence>
<dbReference type="PANTHER" id="PTHR10622:SF10">
    <property type="entry name" value="HET DOMAIN-CONTAINING PROTEIN"/>
    <property type="match status" value="1"/>
</dbReference>
<organism evidence="1 2">
    <name type="scientific">Podospora didyma</name>
    <dbReference type="NCBI Taxonomy" id="330526"/>
    <lineage>
        <taxon>Eukaryota</taxon>
        <taxon>Fungi</taxon>
        <taxon>Dikarya</taxon>
        <taxon>Ascomycota</taxon>
        <taxon>Pezizomycotina</taxon>
        <taxon>Sordariomycetes</taxon>
        <taxon>Sordariomycetidae</taxon>
        <taxon>Sordariales</taxon>
        <taxon>Podosporaceae</taxon>
        <taxon>Podospora</taxon>
    </lineage>
</organism>
<accession>A0AAE0NTG3</accession>
<dbReference type="PANTHER" id="PTHR10622">
    <property type="entry name" value="HET DOMAIN-CONTAINING PROTEIN"/>
    <property type="match status" value="1"/>
</dbReference>
<protein>
    <recommendedName>
        <fullName evidence="3">Heterokaryon incompatibility domain-containing protein</fullName>
    </recommendedName>
</protein>
<evidence type="ECO:0000313" key="1">
    <source>
        <dbReference type="EMBL" id="KAK3387423.1"/>
    </source>
</evidence>
<gene>
    <name evidence="1" type="ORF">B0H63DRAFT_521475</name>
</gene>
<dbReference type="Proteomes" id="UP001285441">
    <property type="component" value="Unassembled WGS sequence"/>
</dbReference>
<comment type="caution">
    <text evidence="1">The sequence shown here is derived from an EMBL/GenBank/DDBJ whole genome shotgun (WGS) entry which is preliminary data.</text>
</comment>
<proteinExistence type="predicted"/>
<dbReference type="AlphaFoldDB" id="A0AAE0NTG3"/>
<reference evidence="1" key="1">
    <citation type="journal article" date="2023" name="Mol. Phylogenet. Evol.">
        <title>Genome-scale phylogeny and comparative genomics of the fungal order Sordariales.</title>
        <authorList>
            <person name="Hensen N."/>
            <person name="Bonometti L."/>
            <person name="Westerberg I."/>
            <person name="Brannstrom I.O."/>
            <person name="Guillou S."/>
            <person name="Cros-Aarteil S."/>
            <person name="Calhoun S."/>
            <person name="Haridas S."/>
            <person name="Kuo A."/>
            <person name="Mondo S."/>
            <person name="Pangilinan J."/>
            <person name="Riley R."/>
            <person name="LaButti K."/>
            <person name="Andreopoulos B."/>
            <person name="Lipzen A."/>
            <person name="Chen C."/>
            <person name="Yan M."/>
            <person name="Daum C."/>
            <person name="Ng V."/>
            <person name="Clum A."/>
            <person name="Steindorff A."/>
            <person name="Ohm R.A."/>
            <person name="Martin F."/>
            <person name="Silar P."/>
            <person name="Natvig D.O."/>
            <person name="Lalanne C."/>
            <person name="Gautier V."/>
            <person name="Ament-Velasquez S.L."/>
            <person name="Kruys A."/>
            <person name="Hutchinson M.I."/>
            <person name="Powell A.J."/>
            <person name="Barry K."/>
            <person name="Miller A.N."/>
            <person name="Grigoriev I.V."/>
            <person name="Debuchy R."/>
            <person name="Gladieux P."/>
            <person name="Hiltunen Thoren M."/>
            <person name="Johannesson H."/>
        </authorList>
    </citation>
    <scope>NUCLEOTIDE SEQUENCE</scope>
    <source>
        <strain evidence="1">CBS 232.78</strain>
    </source>
</reference>
<evidence type="ECO:0008006" key="3">
    <source>
        <dbReference type="Google" id="ProtNLM"/>
    </source>
</evidence>
<dbReference type="EMBL" id="JAULSW010000003">
    <property type="protein sequence ID" value="KAK3387423.1"/>
    <property type="molecule type" value="Genomic_DNA"/>
</dbReference>
<name>A0AAE0NTG3_9PEZI</name>